<name>A0AAE8MZ89_9PEZI</name>
<sequence>MDNHPSDDFWADLEAVFADHGTDASDTAAFIPATKEPAGTDANVISGHSEEFWVDPNGVLHGHNPQVFTTPALVPPEQPNLGDTVENTDIETDSYPIQDYNFNDLGLVPGVHRSKDAVPNAVIIRYETMVVPRVLDRTNFLKFAQDNLFPTAEDRGGSSRLKEYY</sequence>
<gene>
    <name evidence="1" type="ORF">DNG_05106</name>
</gene>
<reference evidence="1" key="1">
    <citation type="submission" date="2018-03" db="EMBL/GenBank/DDBJ databases">
        <authorList>
            <person name="Guldener U."/>
        </authorList>
    </citation>
    <scope>NUCLEOTIDE SEQUENCE</scope>
</reference>
<accession>A0AAE8MZ89</accession>
<dbReference type="AlphaFoldDB" id="A0AAE8MZ89"/>
<proteinExistence type="predicted"/>
<evidence type="ECO:0000313" key="2">
    <source>
        <dbReference type="Proteomes" id="UP001187682"/>
    </source>
</evidence>
<comment type="caution">
    <text evidence="1">The sequence shown here is derived from an EMBL/GenBank/DDBJ whole genome shotgun (WGS) entry which is preliminary data.</text>
</comment>
<protein>
    <submittedName>
        <fullName evidence="1">Uncharacterized protein</fullName>
    </submittedName>
</protein>
<dbReference type="Proteomes" id="UP001187682">
    <property type="component" value="Unassembled WGS sequence"/>
</dbReference>
<keyword evidence="2" id="KW-1185">Reference proteome</keyword>
<organism evidence="1 2">
    <name type="scientific">Cephalotrichum gorgonifer</name>
    <dbReference type="NCBI Taxonomy" id="2041049"/>
    <lineage>
        <taxon>Eukaryota</taxon>
        <taxon>Fungi</taxon>
        <taxon>Dikarya</taxon>
        <taxon>Ascomycota</taxon>
        <taxon>Pezizomycotina</taxon>
        <taxon>Sordariomycetes</taxon>
        <taxon>Hypocreomycetidae</taxon>
        <taxon>Microascales</taxon>
        <taxon>Microascaceae</taxon>
        <taxon>Cephalotrichum</taxon>
    </lineage>
</organism>
<dbReference type="EMBL" id="ONZQ02000006">
    <property type="protein sequence ID" value="SPO02433.1"/>
    <property type="molecule type" value="Genomic_DNA"/>
</dbReference>
<evidence type="ECO:0000313" key="1">
    <source>
        <dbReference type="EMBL" id="SPO02433.1"/>
    </source>
</evidence>